<dbReference type="AlphaFoldDB" id="A0A1Y3U633"/>
<dbReference type="RefSeq" id="WP_087990086.1">
    <property type="nucleotide sequence ID" value="NZ_NFHM01000029.1"/>
</dbReference>
<reference evidence="2" key="1">
    <citation type="submission" date="2017-04" db="EMBL/GenBank/DDBJ databases">
        <title>Function of individual gut microbiota members based on whole genome sequencing of pure cultures obtained from chicken caecum.</title>
        <authorList>
            <person name="Medvecky M."/>
            <person name="Cejkova D."/>
            <person name="Polansky O."/>
            <person name="Karasova D."/>
            <person name="Kubasova T."/>
            <person name="Cizek A."/>
            <person name="Rychlik I."/>
        </authorList>
    </citation>
    <scope>NUCLEOTIDE SEQUENCE [LARGE SCALE GENOMIC DNA]</scope>
    <source>
        <strain evidence="2">An75</strain>
    </source>
</reference>
<proteinExistence type="predicted"/>
<accession>A0A1Y3U633</accession>
<protein>
    <submittedName>
        <fullName evidence="1">Uncharacterized protein</fullName>
    </submittedName>
</protein>
<gene>
    <name evidence="1" type="ORF">B5G26_13900</name>
</gene>
<comment type="caution">
    <text evidence="1">The sequence shown here is derived from an EMBL/GenBank/DDBJ whole genome shotgun (WGS) entry which is preliminary data.</text>
</comment>
<evidence type="ECO:0000313" key="1">
    <source>
        <dbReference type="EMBL" id="OUN40800.1"/>
    </source>
</evidence>
<dbReference type="Proteomes" id="UP000195455">
    <property type="component" value="Unassembled WGS sequence"/>
</dbReference>
<evidence type="ECO:0000313" key="2">
    <source>
        <dbReference type="Proteomes" id="UP000195455"/>
    </source>
</evidence>
<dbReference type="EMBL" id="NFHM01000029">
    <property type="protein sequence ID" value="OUN40800.1"/>
    <property type="molecule type" value="Genomic_DNA"/>
</dbReference>
<sequence length="101" mass="11684">MQLQTLVGSILSLKIEPITSSDLIVIKKCLEKENIDLISSIDVSSVVYELRDYDNYFSLSINKIGISKNYENNTIALKRKFFDHLERKDKSIIYDILNQIL</sequence>
<name>A0A1Y3U633_9FIRM</name>
<organism evidence="1 2">
    <name type="scientific">Anaerotignum lactatifermentans</name>
    <dbReference type="NCBI Taxonomy" id="160404"/>
    <lineage>
        <taxon>Bacteria</taxon>
        <taxon>Bacillati</taxon>
        <taxon>Bacillota</taxon>
        <taxon>Clostridia</taxon>
        <taxon>Lachnospirales</taxon>
        <taxon>Anaerotignaceae</taxon>
        <taxon>Anaerotignum</taxon>
    </lineage>
</organism>